<gene>
    <name evidence="2" type="ORF">GGR13_003053</name>
</gene>
<dbReference type="EMBL" id="JACHOR010000005">
    <property type="protein sequence ID" value="MBB5747432.1"/>
    <property type="molecule type" value="Genomic_DNA"/>
</dbReference>
<evidence type="ECO:0000313" key="2">
    <source>
        <dbReference type="EMBL" id="MBB5747432.1"/>
    </source>
</evidence>
<protein>
    <recommendedName>
        <fullName evidence="4">Lipoprotein</fullName>
    </recommendedName>
</protein>
<accession>A0A7W9FFH2</accession>
<feature type="signal peptide" evidence="1">
    <location>
        <begin position="1"/>
        <end position="20"/>
    </location>
</feature>
<dbReference type="RefSeq" id="WP_183214405.1">
    <property type="nucleotide sequence ID" value="NZ_JACHOR010000005.1"/>
</dbReference>
<comment type="caution">
    <text evidence="2">The sequence shown here is derived from an EMBL/GenBank/DDBJ whole genome shotgun (WGS) entry which is preliminary data.</text>
</comment>
<dbReference type="SUPFAM" id="SSF117074">
    <property type="entry name" value="Hypothetical protein PA1324"/>
    <property type="match status" value="1"/>
</dbReference>
<keyword evidence="1" id="KW-0732">Signal</keyword>
<organism evidence="2 3">
    <name type="scientific">Brevundimonas variabilis</name>
    <dbReference type="NCBI Taxonomy" id="74312"/>
    <lineage>
        <taxon>Bacteria</taxon>
        <taxon>Pseudomonadati</taxon>
        <taxon>Pseudomonadota</taxon>
        <taxon>Alphaproteobacteria</taxon>
        <taxon>Caulobacterales</taxon>
        <taxon>Caulobacteraceae</taxon>
        <taxon>Brevundimonas</taxon>
    </lineage>
</organism>
<evidence type="ECO:0008006" key="4">
    <source>
        <dbReference type="Google" id="ProtNLM"/>
    </source>
</evidence>
<dbReference type="AlphaFoldDB" id="A0A7W9FFH2"/>
<sequence>MFKRSILAVAALASTLAACATAPSGSPYPVAPAAFNTADFAWSQQSGRAAIDGRIAFNLRGETYNCTGSVVLTPDTHYTRQRFNTLYGSVNRAAIPEPIVRARNVPDPNADYRTFVRQERCTDNQFRIADLPNGSWFLIATVSAGAERIVLMRRVETRGGRTLAVTL</sequence>
<keyword evidence="3" id="KW-1185">Reference proteome</keyword>
<reference evidence="2 3" key="1">
    <citation type="submission" date="2020-08" db="EMBL/GenBank/DDBJ databases">
        <title>Genomic Encyclopedia of Type Strains, Phase IV (KMG-IV): sequencing the most valuable type-strain genomes for metagenomic binning, comparative biology and taxonomic classification.</title>
        <authorList>
            <person name="Goeker M."/>
        </authorList>
    </citation>
    <scope>NUCLEOTIDE SEQUENCE [LARGE SCALE GENOMIC DNA]</scope>
    <source>
        <strain evidence="2 3">DSM 4737</strain>
    </source>
</reference>
<evidence type="ECO:0000313" key="3">
    <source>
        <dbReference type="Proteomes" id="UP000545037"/>
    </source>
</evidence>
<feature type="chain" id="PRO_5030680533" description="Lipoprotein" evidence="1">
    <location>
        <begin position="21"/>
        <end position="167"/>
    </location>
</feature>
<dbReference type="Proteomes" id="UP000545037">
    <property type="component" value="Unassembled WGS sequence"/>
</dbReference>
<proteinExistence type="predicted"/>
<name>A0A7W9FFH2_9CAUL</name>
<evidence type="ECO:0000256" key="1">
    <source>
        <dbReference type="SAM" id="SignalP"/>
    </source>
</evidence>
<dbReference type="PROSITE" id="PS51257">
    <property type="entry name" value="PROKAR_LIPOPROTEIN"/>
    <property type="match status" value="1"/>
</dbReference>